<gene>
    <name evidence="11" type="ORF">B8V81_1386</name>
</gene>
<accession>A0A2N5NA00</accession>
<dbReference type="RefSeq" id="WP_101808017.1">
    <property type="nucleotide sequence ID" value="NZ_NFEZ01000003.1"/>
</dbReference>
<comment type="subcellular location">
    <subcellularLocation>
        <location evidence="1">Membrane</location>
        <topology evidence="1">Lipid-anchor</topology>
    </subcellularLocation>
</comment>
<feature type="chain" id="PRO_5014659218" evidence="8">
    <location>
        <begin position="21"/>
        <end position="403"/>
    </location>
</feature>
<name>A0A2N5NA00_9BACL</name>
<keyword evidence="7" id="KW-0449">Lipoprotein</keyword>
<feature type="domain" description="Spore germination protein N-terminal" evidence="10">
    <location>
        <begin position="29"/>
        <end position="204"/>
    </location>
</feature>
<keyword evidence="3" id="KW-0309">Germination</keyword>
<feature type="signal peptide" evidence="8">
    <location>
        <begin position="1"/>
        <end position="20"/>
    </location>
</feature>
<evidence type="ECO:0000256" key="2">
    <source>
        <dbReference type="ARBA" id="ARBA00007886"/>
    </source>
</evidence>
<dbReference type="InterPro" id="IPR038501">
    <property type="entry name" value="Spore_GerAC_C_sf"/>
</dbReference>
<comment type="caution">
    <text evidence="11">The sequence shown here is derived from an EMBL/GenBank/DDBJ whole genome shotgun (WGS) entry which is preliminary data.</text>
</comment>
<proteinExistence type="inferred from homology"/>
<dbReference type="Pfam" id="PF05504">
    <property type="entry name" value="Spore_GerAC"/>
    <property type="match status" value="1"/>
</dbReference>
<evidence type="ECO:0000259" key="10">
    <source>
        <dbReference type="Pfam" id="PF25198"/>
    </source>
</evidence>
<evidence type="ECO:0000256" key="8">
    <source>
        <dbReference type="SAM" id="SignalP"/>
    </source>
</evidence>
<reference evidence="11 12" key="1">
    <citation type="submission" date="2017-05" db="EMBL/GenBank/DDBJ databases">
        <title>Functional genome analysis of Paenibacillus pasadenensis strain R16: insights on endophytic life style and antifungal activity.</title>
        <authorList>
            <person name="Passera A."/>
            <person name="Marcolungo L."/>
            <person name="Casati P."/>
            <person name="Brasca M."/>
            <person name="Quaglino F."/>
            <person name="Delledonne M."/>
        </authorList>
    </citation>
    <scope>NUCLEOTIDE SEQUENCE [LARGE SCALE GENOMIC DNA]</scope>
    <source>
        <strain evidence="11 12">R16</strain>
    </source>
</reference>
<evidence type="ECO:0000313" key="11">
    <source>
        <dbReference type="EMBL" id="PLT47162.1"/>
    </source>
</evidence>
<dbReference type="Proteomes" id="UP000234789">
    <property type="component" value="Unassembled WGS sequence"/>
</dbReference>
<dbReference type="AlphaFoldDB" id="A0A2N5NA00"/>
<keyword evidence="4 8" id="KW-0732">Signal</keyword>
<dbReference type="EMBL" id="NFEZ01000003">
    <property type="protein sequence ID" value="PLT47162.1"/>
    <property type="molecule type" value="Genomic_DNA"/>
</dbReference>
<evidence type="ECO:0000256" key="4">
    <source>
        <dbReference type="ARBA" id="ARBA00022729"/>
    </source>
</evidence>
<evidence type="ECO:0000256" key="7">
    <source>
        <dbReference type="ARBA" id="ARBA00023288"/>
    </source>
</evidence>
<protein>
    <submittedName>
        <fullName evidence="11">Spore germination protein GerKC</fullName>
    </submittedName>
</protein>
<organism evidence="11 12">
    <name type="scientific">Paenibacillus pasadenensis</name>
    <dbReference type="NCBI Taxonomy" id="217090"/>
    <lineage>
        <taxon>Bacteria</taxon>
        <taxon>Bacillati</taxon>
        <taxon>Bacillota</taxon>
        <taxon>Bacilli</taxon>
        <taxon>Bacillales</taxon>
        <taxon>Paenibacillaceae</taxon>
        <taxon>Paenibacillus</taxon>
    </lineage>
</organism>
<dbReference type="Gene3D" id="3.30.300.210">
    <property type="entry name" value="Nutrient germinant receptor protein C, domain 3"/>
    <property type="match status" value="1"/>
</dbReference>
<evidence type="ECO:0000256" key="3">
    <source>
        <dbReference type="ARBA" id="ARBA00022544"/>
    </source>
</evidence>
<feature type="domain" description="Spore germination GerAC-like C-terminal" evidence="9">
    <location>
        <begin position="230"/>
        <end position="391"/>
    </location>
</feature>
<comment type="similarity">
    <text evidence="2">Belongs to the GerABKC lipoprotein family.</text>
</comment>
<evidence type="ECO:0000259" key="9">
    <source>
        <dbReference type="Pfam" id="PF05504"/>
    </source>
</evidence>
<dbReference type="GO" id="GO:0016020">
    <property type="term" value="C:membrane"/>
    <property type="evidence" value="ECO:0007669"/>
    <property type="project" value="UniProtKB-SubCell"/>
</dbReference>
<dbReference type="NCBIfam" id="TIGR02887">
    <property type="entry name" value="spore_ger_x_C"/>
    <property type="match status" value="1"/>
</dbReference>
<keyword evidence="6" id="KW-0564">Palmitate</keyword>
<dbReference type="PANTHER" id="PTHR35789:SF1">
    <property type="entry name" value="SPORE GERMINATION PROTEIN B3"/>
    <property type="match status" value="1"/>
</dbReference>
<sequence length="403" mass="45051">MNRFGLASRLLALLLIAALAAPLSGCWSRNELNGINIVVGMGVDKAKDDGYIVSVQIVNPSQVTTKKTSTSSFSPVVTFRSYGKTLPDALARLTLKAARELYLAHLRILVIGEEIARSGLSKPLDFIARNRELRTDFYLVVAKKASASDILDMYSPIDPIPANSLYTKLDTSDDIWSATGKVTLDRLIRDLATEGKGPALTSIELLGNRHSGEEMKSAQNIEPQTLLRYDGMAAFRGDRMVGWLNENDVRALNLLQNETHHTFLTVECPNEEGLVTLELNQAHARITAHRPDAFEVELRSQQDIADIGCKMDVIDPANQEKLEQLVDAKLVDLLQRSIRKSQKELKVDVFGFGSALHRQHPGLWRRIEDWDSIYDRAKIDIRSKTTIRRIGTTFKSMKDESRP</sequence>
<evidence type="ECO:0000256" key="1">
    <source>
        <dbReference type="ARBA" id="ARBA00004635"/>
    </source>
</evidence>
<dbReference type="GO" id="GO:0009847">
    <property type="term" value="P:spore germination"/>
    <property type="evidence" value="ECO:0007669"/>
    <property type="project" value="InterPro"/>
</dbReference>
<dbReference type="InterPro" id="IPR057336">
    <property type="entry name" value="GerAC_N"/>
</dbReference>
<keyword evidence="12" id="KW-1185">Reference proteome</keyword>
<evidence type="ECO:0000256" key="5">
    <source>
        <dbReference type="ARBA" id="ARBA00023136"/>
    </source>
</evidence>
<dbReference type="InterPro" id="IPR008844">
    <property type="entry name" value="Spore_GerAC-like"/>
</dbReference>
<dbReference type="Pfam" id="PF25198">
    <property type="entry name" value="Spore_GerAC_N"/>
    <property type="match status" value="1"/>
</dbReference>
<dbReference type="InterPro" id="IPR046953">
    <property type="entry name" value="Spore_GerAC-like_C"/>
</dbReference>
<dbReference type="PANTHER" id="PTHR35789">
    <property type="entry name" value="SPORE GERMINATION PROTEIN B3"/>
    <property type="match status" value="1"/>
</dbReference>
<evidence type="ECO:0000256" key="6">
    <source>
        <dbReference type="ARBA" id="ARBA00023139"/>
    </source>
</evidence>
<dbReference type="Gene3D" id="6.20.190.10">
    <property type="entry name" value="Nutrient germinant receptor protein C, domain 1"/>
    <property type="match status" value="1"/>
</dbReference>
<evidence type="ECO:0000313" key="12">
    <source>
        <dbReference type="Proteomes" id="UP000234789"/>
    </source>
</evidence>
<keyword evidence="5" id="KW-0472">Membrane</keyword>